<comment type="caution">
    <text evidence="1">The sequence shown here is derived from an EMBL/GenBank/DDBJ whole genome shotgun (WGS) entry which is preliminary data.</text>
</comment>
<gene>
    <name evidence="1" type="ORF">DCF17_08780</name>
</gene>
<protein>
    <submittedName>
        <fullName evidence="1">Toxin secretion, membrane fusion protein</fullName>
    </submittedName>
</protein>
<dbReference type="EMBL" id="QBMN01000047">
    <property type="protein sequence ID" value="PZO42504.1"/>
    <property type="molecule type" value="Genomic_DNA"/>
</dbReference>
<dbReference type="Proteomes" id="UP000249081">
    <property type="component" value="Unassembled WGS sequence"/>
</dbReference>
<reference evidence="2" key="1">
    <citation type="submission" date="2018-04" db="EMBL/GenBank/DDBJ databases">
        <authorList>
            <person name="Cornet L."/>
        </authorList>
    </citation>
    <scope>NUCLEOTIDE SEQUENCE [LARGE SCALE GENOMIC DNA]</scope>
</reference>
<accession>A0A2W4WBS8</accession>
<sequence>MGGGQCPPYSDDAIARLFKGLGGLPLAELKPRQIQMVAAKVALHGPNQDSRYWCAQPYQARLAALDSIRQQYHLWKYGAEPGFQRVYTVVKR</sequence>
<proteinExistence type="predicted"/>
<dbReference type="AlphaFoldDB" id="A0A2W4WBS8"/>
<organism evidence="1 2">
    <name type="scientific">Shackletoniella antarctica</name>
    <dbReference type="NCBI Taxonomy" id="268115"/>
    <lineage>
        <taxon>Bacteria</taxon>
        <taxon>Bacillati</taxon>
        <taxon>Cyanobacteriota</taxon>
        <taxon>Cyanophyceae</taxon>
        <taxon>Oculatellales</taxon>
        <taxon>Oculatellaceae</taxon>
        <taxon>Shackletoniella</taxon>
    </lineage>
</organism>
<evidence type="ECO:0000313" key="1">
    <source>
        <dbReference type="EMBL" id="PZO42504.1"/>
    </source>
</evidence>
<evidence type="ECO:0000313" key="2">
    <source>
        <dbReference type="Proteomes" id="UP000249081"/>
    </source>
</evidence>
<reference evidence="1 2" key="2">
    <citation type="submission" date="2018-06" db="EMBL/GenBank/DDBJ databases">
        <title>Metagenomic assembly of (sub)arctic Cyanobacteria and their associated microbiome from non-axenic cultures.</title>
        <authorList>
            <person name="Baurain D."/>
        </authorList>
    </citation>
    <scope>NUCLEOTIDE SEQUENCE [LARGE SCALE GENOMIC DNA]</scope>
    <source>
        <strain evidence="1">ULC041bin1</strain>
    </source>
</reference>
<name>A0A2W4WBS8_9CYAN</name>